<protein>
    <submittedName>
        <fullName evidence="2">Uncharacterized protein</fullName>
    </submittedName>
</protein>
<reference evidence="2" key="1">
    <citation type="journal article" date="2020" name="Stud. Mycol.">
        <title>101 Dothideomycetes genomes: a test case for predicting lifestyles and emergence of pathogens.</title>
        <authorList>
            <person name="Haridas S."/>
            <person name="Albert R."/>
            <person name="Binder M."/>
            <person name="Bloem J."/>
            <person name="Labutti K."/>
            <person name="Salamov A."/>
            <person name="Andreopoulos B."/>
            <person name="Baker S."/>
            <person name="Barry K."/>
            <person name="Bills G."/>
            <person name="Bluhm B."/>
            <person name="Cannon C."/>
            <person name="Castanera R."/>
            <person name="Culley D."/>
            <person name="Daum C."/>
            <person name="Ezra D."/>
            <person name="Gonzalez J."/>
            <person name="Henrissat B."/>
            <person name="Kuo A."/>
            <person name="Liang C."/>
            <person name="Lipzen A."/>
            <person name="Lutzoni F."/>
            <person name="Magnuson J."/>
            <person name="Mondo S."/>
            <person name="Nolan M."/>
            <person name="Ohm R."/>
            <person name="Pangilinan J."/>
            <person name="Park H.-J."/>
            <person name="Ramirez L."/>
            <person name="Alfaro M."/>
            <person name="Sun H."/>
            <person name="Tritt A."/>
            <person name="Yoshinaga Y."/>
            <person name="Zwiers L.-H."/>
            <person name="Turgeon B."/>
            <person name="Goodwin S."/>
            <person name="Spatafora J."/>
            <person name="Crous P."/>
            <person name="Grigoriev I."/>
        </authorList>
    </citation>
    <scope>NUCLEOTIDE SEQUENCE</scope>
    <source>
        <strain evidence="2">CBS 183.55</strain>
    </source>
</reference>
<proteinExistence type="predicted"/>
<evidence type="ECO:0000313" key="3">
    <source>
        <dbReference type="Proteomes" id="UP000800082"/>
    </source>
</evidence>
<dbReference type="AlphaFoldDB" id="A0A6A5S2Q5"/>
<keyword evidence="3" id="KW-1185">Reference proteome</keyword>
<organism evidence="2 3">
    <name type="scientific">Didymella exigua CBS 183.55</name>
    <dbReference type="NCBI Taxonomy" id="1150837"/>
    <lineage>
        <taxon>Eukaryota</taxon>
        <taxon>Fungi</taxon>
        <taxon>Dikarya</taxon>
        <taxon>Ascomycota</taxon>
        <taxon>Pezizomycotina</taxon>
        <taxon>Dothideomycetes</taxon>
        <taxon>Pleosporomycetidae</taxon>
        <taxon>Pleosporales</taxon>
        <taxon>Pleosporineae</taxon>
        <taxon>Didymellaceae</taxon>
        <taxon>Didymella</taxon>
    </lineage>
</organism>
<name>A0A6A5S2Q5_9PLEO</name>
<dbReference type="Proteomes" id="UP000800082">
    <property type="component" value="Unassembled WGS sequence"/>
</dbReference>
<dbReference type="GeneID" id="54344841"/>
<gene>
    <name evidence="2" type="ORF">M421DRAFT_110895</name>
</gene>
<evidence type="ECO:0000313" key="2">
    <source>
        <dbReference type="EMBL" id="KAF1934029.1"/>
    </source>
</evidence>
<evidence type="ECO:0000256" key="1">
    <source>
        <dbReference type="SAM" id="MobiDB-lite"/>
    </source>
</evidence>
<dbReference type="RefSeq" id="XP_033454277.1">
    <property type="nucleotide sequence ID" value="XM_033587195.1"/>
</dbReference>
<dbReference type="EMBL" id="ML978956">
    <property type="protein sequence ID" value="KAF1934029.1"/>
    <property type="molecule type" value="Genomic_DNA"/>
</dbReference>
<accession>A0A6A5S2Q5</accession>
<sequence length="68" mass="7503">MNSSSRKAMGRQFPNSGRTRCGQRLESGGLSAVLERGQSIRDMHKPSKFLTDTSAHQKHIERLCIGCG</sequence>
<feature type="region of interest" description="Disordered" evidence="1">
    <location>
        <begin position="1"/>
        <end position="29"/>
    </location>
</feature>